<protein>
    <submittedName>
        <fullName evidence="2">Uncharacterized protein</fullName>
    </submittedName>
</protein>
<reference evidence="2 3" key="1">
    <citation type="submission" date="2023-02" db="EMBL/GenBank/DDBJ databases">
        <title>LHISI_Scaffold_Assembly.</title>
        <authorList>
            <person name="Stuart O.P."/>
            <person name="Cleave R."/>
            <person name="Magrath M.J.L."/>
            <person name="Mikheyev A.S."/>
        </authorList>
    </citation>
    <scope>NUCLEOTIDE SEQUENCE [LARGE SCALE GENOMIC DNA]</scope>
    <source>
        <strain evidence="2">Daus_M_001</strain>
        <tissue evidence="2">Leg muscle</tissue>
    </source>
</reference>
<keyword evidence="3" id="KW-1185">Reference proteome</keyword>
<gene>
    <name evidence="2" type="ORF">PR048_014138</name>
</gene>
<sequence length="76" mass="8973">MSGKDLRRNTKHLRPSYRQSEAQIPNRAVKLYETCHEDYGVTRDSRSPDFKGSDNEKFTGYIGDHVERNFDSWHIQ</sequence>
<dbReference type="EMBL" id="JARBHB010000005">
    <property type="protein sequence ID" value="KAJ8882336.1"/>
    <property type="molecule type" value="Genomic_DNA"/>
</dbReference>
<organism evidence="2 3">
    <name type="scientific">Dryococelus australis</name>
    <dbReference type="NCBI Taxonomy" id="614101"/>
    <lineage>
        <taxon>Eukaryota</taxon>
        <taxon>Metazoa</taxon>
        <taxon>Ecdysozoa</taxon>
        <taxon>Arthropoda</taxon>
        <taxon>Hexapoda</taxon>
        <taxon>Insecta</taxon>
        <taxon>Pterygota</taxon>
        <taxon>Neoptera</taxon>
        <taxon>Polyneoptera</taxon>
        <taxon>Phasmatodea</taxon>
        <taxon>Verophasmatodea</taxon>
        <taxon>Anareolatae</taxon>
        <taxon>Phasmatidae</taxon>
        <taxon>Eurycanthinae</taxon>
        <taxon>Dryococelus</taxon>
    </lineage>
</organism>
<feature type="region of interest" description="Disordered" evidence="1">
    <location>
        <begin position="1"/>
        <end position="25"/>
    </location>
</feature>
<dbReference type="Proteomes" id="UP001159363">
    <property type="component" value="Chromosome 4"/>
</dbReference>
<name>A0ABQ9HDS8_9NEOP</name>
<evidence type="ECO:0000313" key="2">
    <source>
        <dbReference type="EMBL" id="KAJ8882336.1"/>
    </source>
</evidence>
<evidence type="ECO:0000313" key="3">
    <source>
        <dbReference type="Proteomes" id="UP001159363"/>
    </source>
</evidence>
<comment type="caution">
    <text evidence="2">The sequence shown here is derived from an EMBL/GenBank/DDBJ whole genome shotgun (WGS) entry which is preliminary data.</text>
</comment>
<evidence type="ECO:0000256" key="1">
    <source>
        <dbReference type="SAM" id="MobiDB-lite"/>
    </source>
</evidence>
<proteinExistence type="predicted"/>
<accession>A0ABQ9HDS8</accession>